<keyword evidence="4" id="KW-0472">Membrane</keyword>
<dbReference type="Gene3D" id="1.10.287.130">
    <property type="match status" value="1"/>
</dbReference>
<evidence type="ECO:0000313" key="7">
    <source>
        <dbReference type="Proteomes" id="UP000598350"/>
    </source>
</evidence>
<feature type="domain" description="Histidine kinase" evidence="5">
    <location>
        <begin position="208"/>
        <end position="422"/>
    </location>
</feature>
<dbReference type="InterPro" id="IPR004358">
    <property type="entry name" value="Sig_transdc_His_kin-like_C"/>
</dbReference>
<comment type="caution">
    <text evidence="6">The sequence shown here is derived from an EMBL/GenBank/DDBJ whole genome shotgun (WGS) entry which is preliminary data.</text>
</comment>
<dbReference type="SUPFAM" id="SSF47384">
    <property type="entry name" value="Homodimeric domain of signal transducing histidine kinase"/>
    <property type="match status" value="1"/>
</dbReference>
<feature type="transmembrane region" description="Helical" evidence="4">
    <location>
        <begin position="7"/>
        <end position="26"/>
    </location>
</feature>
<sequence>MLKKRRLYILIFIISILGLSIVQYQYLRIGINLAKVQFSSKIGLATENIKNTLETKNKLTFLLANAIKEDSLYFAISVDSLKDASSHFLNDFLTEKLVEKGIEADFTYRLFTKDSAYYLKSPVVYERSAEVVTYPIEIKGYLPKLLDADLILEMKFRNLDSYYLSKLNGLTVPSLIFILGIVIAILWMLRTYYWQRSVITTTNEFINNLTHELKTPVFSIGLASKMLEEGIPADKAPILEIIRQQVERLKAHIDKVLELASFEESKSVFKLKVLDFGPRLENLCKEFSTLASFEKCNFSYHLEDRPYFIKAEVSHLENAINNLLDNAKKYAQDPKIELLSRIENGKLVISISDNGKGIEKKDQKLVFQKYYRVSNGNKHEVKGYGLGLSYVKKVIKKHKGSILLQSELNQGTTVVFKIPLYKHGKKV</sequence>
<dbReference type="GO" id="GO:0016301">
    <property type="term" value="F:kinase activity"/>
    <property type="evidence" value="ECO:0007669"/>
    <property type="project" value="UniProtKB-KW"/>
</dbReference>
<evidence type="ECO:0000313" key="6">
    <source>
        <dbReference type="EMBL" id="MBD0852358.1"/>
    </source>
</evidence>
<dbReference type="Pfam" id="PF00512">
    <property type="entry name" value="HisKA"/>
    <property type="match status" value="1"/>
</dbReference>
<dbReference type="PANTHER" id="PTHR43547:SF2">
    <property type="entry name" value="HYBRID SIGNAL TRANSDUCTION HISTIDINE KINASE C"/>
    <property type="match status" value="1"/>
</dbReference>
<feature type="transmembrane region" description="Helical" evidence="4">
    <location>
        <begin position="170"/>
        <end position="189"/>
    </location>
</feature>
<dbReference type="Gene3D" id="3.30.565.10">
    <property type="entry name" value="Histidine kinase-like ATPase, C-terminal domain"/>
    <property type="match status" value="1"/>
</dbReference>
<dbReference type="PRINTS" id="PR00344">
    <property type="entry name" value="BCTRLSENSOR"/>
</dbReference>
<dbReference type="EMBL" id="JABTCG010000007">
    <property type="protein sequence ID" value="MBD0852358.1"/>
    <property type="molecule type" value="Genomic_DNA"/>
</dbReference>
<dbReference type="PANTHER" id="PTHR43547">
    <property type="entry name" value="TWO-COMPONENT HISTIDINE KINASE"/>
    <property type="match status" value="1"/>
</dbReference>
<evidence type="ECO:0000256" key="1">
    <source>
        <dbReference type="ARBA" id="ARBA00000085"/>
    </source>
</evidence>
<dbReference type="PROSITE" id="PS50109">
    <property type="entry name" value="HIS_KIN"/>
    <property type="match status" value="1"/>
</dbReference>
<keyword evidence="7" id="KW-1185">Reference proteome</keyword>
<gene>
    <name evidence="6" type="ORF">HPE63_16875</name>
</gene>
<dbReference type="SMART" id="SM00387">
    <property type="entry name" value="HATPase_c"/>
    <property type="match status" value="1"/>
</dbReference>
<dbReference type="InterPro" id="IPR005467">
    <property type="entry name" value="His_kinase_dom"/>
</dbReference>
<dbReference type="InterPro" id="IPR036890">
    <property type="entry name" value="HATPase_C_sf"/>
</dbReference>
<organism evidence="6 7">
    <name type="scientific">Maribacter arenosus</name>
    <dbReference type="NCBI Taxonomy" id="1854708"/>
    <lineage>
        <taxon>Bacteria</taxon>
        <taxon>Pseudomonadati</taxon>
        <taxon>Bacteroidota</taxon>
        <taxon>Flavobacteriia</taxon>
        <taxon>Flavobacteriales</taxon>
        <taxon>Flavobacteriaceae</taxon>
        <taxon>Maribacter</taxon>
    </lineage>
</organism>
<keyword evidence="6" id="KW-0418">Kinase</keyword>
<dbReference type="InterPro" id="IPR036097">
    <property type="entry name" value="HisK_dim/P_sf"/>
</dbReference>
<dbReference type="CDD" id="cd00082">
    <property type="entry name" value="HisKA"/>
    <property type="match status" value="1"/>
</dbReference>
<keyword evidence="4" id="KW-0812">Transmembrane</keyword>
<evidence type="ECO:0000259" key="5">
    <source>
        <dbReference type="PROSITE" id="PS50109"/>
    </source>
</evidence>
<name>A0ABR7VIR1_9FLAO</name>
<reference evidence="6 7" key="1">
    <citation type="submission" date="2020-05" db="EMBL/GenBank/DDBJ databases">
        <title>The draft genome sequence of Maribacter arenosus CAU 1321.</title>
        <authorList>
            <person name="Mu L."/>
        </authorList>
    </citation>
    <scope>NUCLEOTIDE SEQUENCE [LARGE SCALE GENOMIC DNA]</scope>
    <source>
        <strain evidence="6 7">CAU 1321</strain>
    </source>
</reference>
<dbReference type="SUPFAM" id="SSF55874">
    <property type="entry name" value="ATPase domain of HSP90 chaperone/DNA topoisomerase II/histidine kinase"/>
    <property type="match status" value="1"/>
</dbReference>
<proteinExistence type="predicted"/>
<evidence type="ECO:0000256" key="3">
    <source>
        <dbReference type="ARBA" id="ARBA00022553"/>
    </source>
</evidence>
<keyword evidence="6" id="KW-0808">Transferase</keyword>
<dbReference type="Pfam" id="PF02518">
    <property type="entry name" value="HATPase_c"/>
    <property type="match status" value="1"/>
</dbReference>
<dbReference type="SMART" id="SM00388">
    <property type="entry name" value="HisKA"/>
    <property type="match status" value="1"/>
</dbReference>
<dbReference type="Proteomes" id="UP000598350">
    <property type="component" value="Unassembled WGS sequence"/>
</dbReference>
<dbReference type="InterPro" id="IPR003661">
    <property type="entry name" value="HisK_dim/P_dom"/>
</dbReference>
<dbReference type="EC" id="2.7.13.3" evidence="2"/>
<evidence type="ECO:0000256" key="2">
    <source>
        <dbReference type="ARBA" id="ARBA00012438"/>
    </source>
</evidence>
<evidence type="ECO:0000256" key="4">
    <source>
        <dbReference type="SAM" id="Phobius"/>
    </source>
</evidence>
<comment type="catalytic activity">
    <reaction evidence="1">
        <text>ATP + protein L-histidine = ADP + protein N-phospho-L-histidine.</text>
        <dbReference type="EC" id="2.7.13.3"/>
    </reaction>
</comment>
<keyword evidence="3" id="KW-0597">Phosphoprotein</keyword>
<protein>
    <recommendedName>
        <fullName evidence="2">histidine kinase</fullName>
        <ecNumber evidence="2">2.7.13.3</ecNumber>
    </recommendedName>
</protein>
<dbReference type="InterPro" id="IPR003594">
    <property type="entry name" value="HATPase_dom"/>
</dbReference>
<accession>A0ABR7VIR1</accession>
<keyword evidence="4" id="KW-1133">Transmembrane helix</keyword>